<accession>A0A5S9NF17</accession>
<dbReference type="RefSeq" id="WP_159597892.1">
    <property type="nucleotide sequence ID" value="NZ_CACSAS010000001.1"/>
</dbReference>
<evidence type="ECO:0000313" key="2">
    <source>
        <dbReference type="Proteomes" id="UP000433050"/>
    </source>
</evidence>
<proteinExistence type="predicted"/>
<reference evidence="1 2" key="1">
    <citation type="submission" date="2019-12" db="EMBL/GenBank/DDBJ databases">
        <authorList>
            <person name="Reyes-Prieto M."/>
        </authorList>
    </citation>
    <scope>NUCLEOTIDE SEQUENCE [LARGE SCALE GENOMIC DNA]</scope>
    <source>
        <strain evidence="1">HF14-78462</strain>
    </source>
</reference>
<dbReference type="AlphaFoldDB" id="A0A5S9NF17"/>
<evidence type="ECO:0000313" key="1">
    <source>
        <dbReference type="EMBL" id="CAA0088226.1"/>
    </source>
</evidence>
<organism evidence="1 2">
    <name type="scientific">Starkeya nomas</name>
    <dbReference type="NCBI Taxonomy" id="2666134"/>
    <lineage>
        <taxon>Bacteria</taxon>
        <taxon>Pseudomonadati</taxon>
        <taxon>Pseudomonadota</taxon>
        <taxon>Alphaproteobacteria</taxon>
        <taxon>Hyphomicrobiales</taxon>
        <taxon>Xanthobacteraceae</taxon>
        <taxon>Starkeya</taxon>
    </lineage>
</organism>
<dbReference type="Pfam" id="PF10983">
    <property type="entry name" value="DUF2793"/>
    <property type="match status" value="1"/>
</dbReference>
<sequence length="230" mass="23896">MSETTPHLALPLMAAAQAQKHVTHNEALLLLDAAAQLGVIDRLRTVPPAAPQPGDRHIVAPGAGGEWAGHDNEIALHDGGGWRFLMPRAGWRAYVDSDTRALQFDGSGWRDILVGSASGGRATLRVVEEDLALAGAFVESSIAIPNRAICLAVASRTLETATGATAYEVGVAEETSKFGGLLSIAAGATNIGVIGPQAFYAATPLRITALGGSFTGGRVRLVLSYFVFGI</sequence>
<name>A0A5S9NF17_9HYPH</name>
<dbReference type="Proteomes" id="UP000433050">
    <property type="component" value="Unassembled WGS sequence"/>
</dbReference>
<protein>
    <submittedName>
        <fullName evidence="1">Uncharacterized protein</fullName>
    </submittedName>
</protein>
<gene>
    <name evidence="1" type="ORF">STARVERO_00653</name>
</gene>
<keyword evidence="2" id="KW-1185">Reference proteome</keyword>
<dbReference type="InterPro" id="IPR021251">
    <property type="entry name" value="DUF2793"/>
</dbReference>
<dbReference type="EMBL" id="CACSAS010000001">
    <property type="protein sequence ID" value="CAA0088226.1"/>
    <property type="molecule type" value="Genomic_DNA"/>
</dbReference>